<dbReference type="GO" id="GO:0016787">
    <property type="term" value="F:hydrolase activity"/>
    <property type="evidence" value="ECO:0007669"/>
    <property type="project" value="UniProtKB-KW"/>
</dbReference>
<dbReference type="EMBL" id="CP019640">
    <property type="protein sequence ID" value="AQQ53229.1"/>
    <property type="molecule type" value="Genomic_DNA"/>
</dbReference>
<protein>
    <recommendedName>
        <fullName evidence="5">Class D sortase</fullName>
    </recommendedName>
</protein>
<feature type="active site" description="Proton donor/acceptor" evidence="2">
    <location>
        <position position="141"/>
    </location>
</feature>
<evidence type="ECO:0000313" key="4">
    <source>
        <dbReference type="Proteomes" id="UP000188184"/>
    </source>
</evidence>
<dbReference type="InterPro" id="IPR041999">
    <property type="entry name" value="Sortase_D_1"/>
</dbReference>
<accession>A0A1Q2KYG6</accession>
<sequence length="229" mass="25389">MKRTRRMTTGGKAMYILSILLVFIGVAFAGYNTFAFAKGYLAGEKTDIEVDLQVQQARVDNEPESEVSQIIPTIRSEVDLDPLYKTYPEEREEFGELLIPKLDIVYPVIAGSDPEELAEGVGHYATSMLPGMKGNSVLAGHRDTVFRELGDVGEGDYLIVKTAAGEFTYQVSEVRIVDDMDKTVIVPTEEARLTLITCYPFGFVGDAPERYVLIAELIHSVKAENREAL</sequence>
<dbReference type="Gene3D" id="2.40.260.10">
    <property type="entry name" value="Sortase"/>
    <property type="match status" value="1"/>
</dbReference>
<dbReference type="Proteomes" id="UP000188184">
    <property type="component" value="Chromosome"/>
</dbReference>
<keyword evidence="1" id="KW-0378">Hydrolase</keyword>
<dbReference type="NCBIfam" id="TIGR01076">
    <property type="entry name" value="sortase_fam"/>
    <property type="match status" value="1"/>
</dbReference>
<dbReference type="CDD" id="cd05828">
    <property type="entry name" value="Sortase_D_1"/>
    <property type="match status" value="1"/>
</dbReference>
<feature type="active site" description="Acyl-thioester intermediate" evidence="2">
    <location>
        <position position="198"/>
    </location>
</feature>
<dbReference type="Pfam" id="PF04203">
    <property type="entry name" value="Sortase"/>
    <property type="match status" value="1"/>
</dbReference>
<evidence type="ECO:0000313" key="3">
    <source>
        <dbReference type="EMBL" id="AQQ53229.1"/>
    </source>
</evidence>
<dbReference type="KEGG" id="pmar:B0X71_09160"/>
<organism evidence="3 4">
    <name type="scientific">Planococcus lenghuensis</name>
    <dbReference type="NCBI Taxonomy" id="2213202"/>
    <lineage>
        <taxon>Bacteria</taxon>
        <taxon>Bacillati</taxon>
        <taxon>Bacillota</taxon>
        <taxon>Bacilli</taxon>
        <taxon>Bacillales</taxon>
        <taxon>Caryophanaceae</taxon>
        <taxon>Planococcus</taxon>
    </lineage>
</organism>
<dbReference type="InterPro" id="IPR023365">
    <property type="entry name" value="Sortase_dom-sf"/>
</dbReference>
<keyword evidence="4" id="KW-1185">Reference proteome</keyword>
<dbReference type="InterPro" id="IPR005754">
    <property type="entry name" value="Sortase"/>
</dbReference>
<dbReference type="InterPro" id="IPR053525">
    <property type="entry name" value="Sortase_D"/>
</dbReference>
<gene>
    <name evidence="3" type="ORF">B0X71_09160</name>
</gene>
<proteinExistence type="predicted"/>
<evidence type="ECO:0000256" key="1">
    <source>
        <dbReference type="ARBA" id="ARBA00022801"/>
    </source>
</evidence>
<reference evidence="3 4" key="1">
    <citation type="submission" date="2017-02" db="EMBL/GenBank/DDBJ databases">
        <title>The complete genomic sequence of a novel cold adapted crude oil-degrading bacterium Planococcus qaidamina Y42.</title>
        <authorList>
            <person name="Yang R."/>
        </authorList>
    </citation>
    <scope>NUCLEOTIDE SEQUENCE [LARGE SCALE GENOMIC DNA]</scope>
    <source>
        <strain evidence="3 4">Y42</strain>
    </source>
</reference>
<evidence type="ECO:0000256" key="2">
    <source>
        <dbReference type="PIRSR" id="PIRSR605754-1"/>
    </source>
</evidence>
<evidence type="ECO:0008006" key="5">
    <source>
        <dbReference type="Google" id="ProtNLM"/>
    </source>
</evidence>
<name>A0A1Q2KYG6_9BACL</name>
<dbReference type="RefSeq" id="WP_232336815.1">
    <property type="nucleotide sequence ID" value="NZ_CP019640.1"/>
</dbReference>
<dbReference type="AlphaFoldDB" id="A0A1Q2KYG6"/>
<dbReference type="NCBIfam" id="NF033746">
    <property type="entry name" value="class_D_sortase"/>
    <property type="match status" value="1"/>
</dbReference>
<dbReference type="SUPFAM" id="SSF63817">
    <property type="entry name" value="Sortase"/>
    <property type="match status" value="1"/>
</dbReference>